<evidence type="ECO:0000313" key="2">
    <source>
        <dbReference type="EMBL" id="TMW68199.1"/>
    </source>
</evidence>
<dbReference type="Proteomes" id="UP000794436">
    <property type="component" value="Unassembled WGS sequence"/>
</dbReference>
<dbReference type="OrthoDB" id="94691at2759"/>
<feature type="transmembrane region" description="Helical" evidence="1">
    <location>
        <begin position="283"/>
        <end position="304"/>
    </location>
</feature>
<gene>
    <name evidence="2" type="ORF">Poli38472_007871</name>
</gene>
<sequence length="312" mass="33923">MICQLALYPAFSVVFDQASGTVQVLLTRVFPALKYLMKKILHRYTSQLGEFSVEVAVSGVEIASSLYQSMIMQTAPSALAMGIIMGVDVVLGVVSVKFVMDKQSAIPKSQLIRRAYEILEIKTPSSTAELSTLPSKGSNTLPATSSTVPAGPLPVLEEEISPTTVVTPIVDDVVVRQALELASAAESVLLVEYFEVIVPIINCLFLVIGSTLPATQYNTRLAGFYRQPAAVAKAAKSILMYSFLQLLSCVAMHFVMKYRYGMSAAYQLSFVLERHGRSIQGKMLAWLPVIISFSLVHGGVDFSFKFNFSKGG</sequence>
<keyword evidence="1" id="KW-0472">Membrane</keyword>
<feature type="transmembrane region" description="Helical" evidence="1">
    <location>
        <begin position="238"/>
        <end position="256"/>
    </location>
</feature>
<keyword evidence="3" id="KW-1185">Reference proteome</keyword>
<accession>A0A8K1CRD7</accession>
<dbReference type="AlphaFoldDB" id="A0A8K1CRD7"/>
<evidence type="ECO:0000256" key="1">
    <source>
        <dbReference type="SAM" id="Phobius"/>
    </source>
</evidence>
<dbReference type="EMBL" id="SPLM01000003">
    <property type="protein sequence ID" value="TMW68199.1"/>
    <property type="molecule type" value="Genomic_DNA"/>
</dbReference>
<feature type="transmembrane region" description="Helical" evidence="1">
    <location>
        <begin position="78"/>
        <end position="100"/>
    </location>
</feature>
<name>A0A8K1CRD7_PYTOL</name>
<protein>
    <submittedName>
        <fullName evidence="2">Uncharacterized protein</fullName>
    </submittedName>
</protein>
<comment type="caution">
    <text evidence="2">The sequence shown here is derived from an EMBL/GenBank/DDBJ whole genome shotgun (WGS) entry which is preliminary data.</text>
</comment>
<proteinExistence type="predicted"/>
<feature type="transmembrane region" description="Helical" evidence="1">
    <location>
        <begin position="196"/>
        <end position="217"/>
    </location>
</feature>
<keyword evidence="1" id="KW-0812">Transmembrane</keyword>
<organism evidence="2 3">
    <name type="scientific">Pythium oligandrum</name>
    <name type="common">Mycoparasitic fungus</name>
    <dbReference type="NCBI Taxonomy" id="41045"/>
    <lineage>
        <taxon>Eukaryota</taxon>
        <taxon>Sar</taxon>
        <taxon>Stramenopiles</taxon>
        <taxon>Oomycota</taxon>
        <taxon>Peronosporomycetes</taxon>
        <taxon>Pythiales</taxon>
        <taxon>Pythiaceae</taxon>
        <taxon>Pythium</taxon>
    </lineage>
</organism>
<keyword evidence="1" id="KW-1133">Transmembrane helix</keyword>
<reference evidence="2" key="1">
    <citation type="submission" date="2019-03" db="EMBL/GenBank/DDBJ databases">
        <title>Long read genome sequence of the mycoparasitic Pythium oligandrum ATCC 38472 isolated from sugarbeet rhizosphere.</title>
        <authorList>
            <person name="Gaulin E."/>
        </authorList>
    </citation>
    <scope>NUCLEOTIDE SEQUENCE</scope>
    <source>
        <strain evidence="2">ATCC 38472_TT</strain>
    </source>
</reference>
<evidence type="ECO:0000313" key="3">
    <source>
        <dbReference type="Proteomes" id="UP000794436"/>
    </source>
</evidence>